<dbReference type="Proteomes" id="UP000681722">
    <property type="component" value="Unassembled WGS sequence"/>
</dbReference>
<dbReference type="SUPFAM" id="SSF57756">
    <property type="entry name" value="Retrovirus zinc finger-like domains"/>
    <property type="match status" value="1"/>
</dbReference>
<dbReference type="Gene3D" id="4.10.60.10">
    <property type="entry name" value="Zinc finger, CCHC-type"/>
    <property type="match status" value="1"/>
</dbReference>
<evidence type="ECO:0000256" key="1">
    <source>
        <dbReference type="PROSITE-ProRule" id="PRU00047"/>
    </source>
</evidence>
<feature type="domain" description="CCHC-type" evidence="5">
    <location>
        <begin position="106"/>
        <end position="121"/>
    </location>
</feature>
<organism evidence="6 8">
    <name type="scientific">Didymodactylos carnosus</name>
    <dbReference type="NCBI Taxonomy" id="1234261"/>
    <lineage>
        <taxon>Eukaryota</taxon>
        <taxon>Metazoa</taxon>
        <taxon>Spiralia</taxon>
        <taxon>Gnathifera</taxon>
        <taxon>Rotifera</taxon>
        <taxon>Eurotatoria</taxon>
        <taxon>Bdelloidea</taxon>
        <taxon>Philodinida</taxon>
        <taxon>Philodinidae</taxon>
        <taxon>Didymodactylos</taxon>
    </lineage>
</organism>
<evidence type="ECO:0000256" key="3">
    <source>
        <dbReference type="SAM" id="MobiDB-lite"/>
    </source>
</evidence>
<sequence>MPHHKSSPEATATLFVGDVSRDASEDGIKRAFSYYGKIKNVWLSRSPWGYGFIDFEDGRDASDALKALDGRTVCGGRIRVEFSHGRGKGRRIPTNLRRPFNPHDECYECGDRGHYAYDCEQRLRKLRQSPRSAVGRFRSRSPGRKRRSRSKSARSRSTSKNRLHHKNSSIKDKKYRANSILNQIVNDVHVTTNLSRVQYFAKIIRFLFQKQVYNMIQFI</sequence>
<dbReference type="Gene3D" id="3.30.70.330">
    <property type="match status" value="1"/>
</dbReference>
<feature type="domain" description="RRM" evidence="4">
    <location>
        <begin position="12"/>
        <end position="85"/>
    </location>
</feature>
<dbReference type="AlphaFoldDB" id="A0A813PNX4"/>
<dbReference type="PANTHER" id="PTHR23147">
    <property type="entry name" value="SERINE/ARGININE RICH SPLICING FACTOR"/>
    <property type="match status" value="1"/>
</dbReference>
<dbReference type="SUPFAM" id="SSF54928">
    <property type="entry name" value="RNA-binding domain, RBD"/>
    <property type="match status" value="1"/>
</dbReference>
<dbReference type="EMBL" id="CAJNOQ010000095">
    <property type="protein sequence ID" value="CAF0755619.1"/>
    <property type="molecule type" value="Genomic_DNA"/>
</dbReference>
<keyword evidence="1" id="KW-0863">Zinc-finger</keyword>
<dbReference type="PROSITE" id="PS50158">
    <property type="entry name" value="ZF_CCHC"/>
    <property type="match status" value="1"/>
</dbReference>
<evidence type="ECO:0000313" key="7">
    <source>
        <dbReference type="EMBL" id="CAF3535908.1"/>
    </source>
</evidence>
<proteinExistence type="predicted"/>
<dbReference type="InterPro" id="IPR001878">
    <property type="entry name" value="Znf_CCHC"/>
</dbReference>
<evidence type="ECO:0000313" key="8">
    <source>
        <dbReference type="Proteomes" id="UP000663829"/>
    </source>
</evidence>
<dbReference type="SMART" id="SM00360">
    <property type="entry name" value="RRM"/>
    <property type="match status" value="1"/>
</dbReference>
<dbReference type="InterPro" id="IPR035979">
    <property type="entry name" value="RBD_domain_sf"/>
</dbReference>
<protein>
    <recommendedName>
        <fullName evidence="9">Serine/arginine-rich splicing factor 7</fullName>
    </recommendedName>
</protein>
<dbReference type="Pfam" id="PF00076">
    <property type="entry name" value="RRM_1"/>
    <property type="match status" value="1"/>
</dbReference>
<keyword evidence="1" id="KW-0479">Metal-binding</keyword>
<gene>
    <name evidence="6" type="ORF">GPM918_LOCUS1094</name>
    <name evidence="7" type="ORF">SRO942_LOCUS1094</name>
</gene>
<feature type="region of interest" description="Disordered" evidence="3">
    <location>
        <begin position="129"/>
        <end position="174"/>
    </location>
</feature>
<evidence type="ECO:0008006" key="9">
    <source>
        <dbReference type="Google" id="ProtNLM"/>
    </source>
</evidence>
<comment type="caution">
    <text evidence="6">The sequence shown here is derived from an EMBL/GenBank/DDBJ whole genome shotgun (WGS) entry which is preliminary data.</text>
</comment>
<keyword evidence="8" id="KW-1185">Reference proteome</keyword>
<evidence type="ECO:0000313" key="6">
    <source>
        <dbReference type="EMBL" id="CAF0755619.1"/>
    </source>
</evidence>
<reference evidence="6" key="1">
    <citation type="submission" date="2021-02" db="EMBL/GenBank/DDBJ databases">
        <authorList>
            <person name="Nowell W R."/>
        </authorList>
    </citation>
    <scope>NUCLEOTIDE SEQUENCE</scope>
</reference>
<evidence type="ECO:0000259" key="5">
    <source>
        <dbReference type="PROSITE" id="PS50158"/>
    </source>
</evidence>
<dbReference type="EMBL" id="CAJOBC010000095">
    <property type="protein sequence ID" value="CAF3535908.1"/>
    <property type="molecule type" value="Genomic_DNA"/>
</dbReference>
<dbReference type="GO" id="GO:0003723">
    <property type="term" value="F:RNA binding"/>
    <property type="evidence" value="ECO:0007669"/>
    <property type="project" value="UniProtKB-UniRule"/>
</dbReference>
<dbReference type="InterPro" id="IPR012677">
    <property type="entry name" value="Nucleotide-bd_a/b_plait_sf"/>
</dbReference>
<dbReference type="PROSITE" id="PS50102">
    <property type="entry name" value="RRM"/>
    <property type="match status" value="1"/>
</dbReference>
<dbReference type="InterPro" id="IPR050907">
    <property type="entry name" value="SRSF"/>
</dbReference>
<accession>A0A813PNX4</accession>
<keyword evidence="1" id="KW-0862">Zinc</keyword>
<dbReference type="Proteomes" id="UP000663829">
    <property type="component" value="Unassembled WGS sequence"/>
</dbReference>
<dbReference type="OrthoDB" id="5970at2759"/>
<name>A0A813PNX4_9BILA</name>
<evidence type="ECO:0000256" key="2">
    <source>
        <dbReference type="PROSITE-ProRule" id="PRU00176"/>
    </source>
</evidence>
<feature type="compositionally biased region" description="Basic residues" evidence="3">
    <location>
        <begin position="137"/>
        <end position="174"/>
    </location>
</feature>
<dbReference type="InterPro" id="IPR000504">
    <property type="entry name" value="RRM_dom"/>
</dbReference>
<keyword evidence="2" id="KW-0694">RNA-binding</keyword>
<evidence type="ECO:0000259" key="4">
    <source>
        <dbReference type="PROSITE" id="PS50102"/>
    </source>
</evidence>
<dbReference type="GO" id="GO:0008270">
    <property type="term" value="F:zinc ion binding"/>
    <property type="evidence" value="ECO:0007669"/>
    <property type="project" value="UniProtKB-KW"/>
</dbReference>
<dbReference type="InterPro" id="IPR036875">
    <property type="entry name" value="Znf_CCHC_sf"/>
</dbReference>